<dbReference type="GO" id="GO:0000155">
    <property type="term" value="F:phosphorelay sensor kinase activity"/>
    <property type="evidence" value="ECO:0007669"/>
    <property type="project" value="InterPro"/>
</dbReference>
<comment type="caution">
    <text evidence="1">The sequence shown here is derived from an EMBL/GenBank/DDBJ whole genome shotgun (WGS) entry which is preliminary data.</text>
</comment>
<accession>A0A5C8KBW9</accession>
<dbReference type="EMBL" id="VRTY01000009">
    <property type="protein sequence ID" value="TXK51293.1"/>
    <property type="molecule type" value="Genomic_DNA"/>
</dbReference>
<name>A0A5C8KBW9_9BACT</name>
<evidence type="ECO:0008006" key="3">
    <source>
        <dbReference type="Google" id="ProtNLM"/>
    </source>
</evidence>
<proteinExistence type="predicted"/>
<evidence type="ECO:0000313" key="2">
    <source>
        <dbReference type="Proteomes" id="UP000321926"/>
    </source>
</evidence>
<dbReference type="RefSeq" id="WP_147920388.1">
    <property type="nucleotide sequence ID" value="NZ_VRTY01000009.1"/>
</dbReference>
<dbReference type="Proteomes" id="UP000321926">
    <property type="component" value="Unassembled WGS sequence"/>
</dbReference>
<protein>
    <recommendedName>
        <fullName evidence="3">Signal transduction histidine kinase dimerisation/phosphoacceptor domain-containing protein</fullName>
    </recommendedName>
</protein>
<dbReference type="OrthoDB" id="851424at2"/>
<keyword evidence="2" id="KW-1185">Reference proteome</keyword>
<dbReference type="AlphaFoldDB" id="A0A5C8KBW9"/>
<dbReference type="SUPFAM" id="SSF47384">
    <property type="entry name" value="Homodimeric domain of signal transducing histidine kinase"/>
    <property type="match status" value="1"/>
</dbReference>
<organism evidence="1 2">
    <name type="scientific">Pontibacter qinzhouensis</name>
    <dbReference type="NCBI Taxonomy" id="2603253"/>
    <lineage>
        <taxon>Bacteria</taxon>
        <taxon>Pseudomonadati</taxon>
        <taxon>Bacteroidota</taxon>
        <taxon>Cytophagia</taxon>
        <taxon>Cytophagales</taxon>
        <taxon>Hymenobacteraceae</taxon>
        <taxon>Pontibacter</taxon>
    </lineage>
</organism>
<evidence type="ECO:0000313" key="1">
    <source>
        <dbReference type="EMBL" id="TXK51293.1"/>
    </source>
</evidence>
<dbReference type="InterPro" id="IPR036097">
    <property type="entry name" value="HisK_dim/P_sf"/>
</dbReference>
<sequence>MEGQIYRIRYEAFSRFSTVLFRERSFDGIAEALRVNLKYLFNFHVFRISFNWNNFFIHITVSANAVQVQKQESYLPHEQVLLQKGVPVYLTDFSTLNLPASYALEPDEKPELWGWLFAREECRIVISLLSGRSKPFAGRDVTFVKLMAENLESKLLELCLFQELDKQHALISYINQHQQEVIQERTQEIAAKNEKLLEVSIMNAHHLREPLSRILGLVTLAGYCTTPEELKQQLLPMLQTSAHDLDTALQEVIQKATAELDELKA</sequence>
<reference evidence="1 2" key="1">
    <citation type="submission" date="2019-08" db="EMBL/GenBank/DDBJ databases">
        <authorList>
            <person name="Shi S."/>
        </authorList>
    </citation>
    <scope>NUCLEOTIDE SEQUENCE [LARGE SCALE GENOMIC DNA]</scope>
    <source>
        <strain evidence="1 2">GY10130</strain>
    </source>
</reference>
<gene>
    <name evidence="1" type="ORF">FVR03_03530</name>
</gene>